<comment type="subcellular location">
    <subcellularLocation>
        <location evidence="1 4">Bacterial flagellum basal body</location>
    </subcellularLocation>
</comment>
<evidence type="ECO:0000256" key="4">
    <source>
        <dbReference type="RuleBase" id="RU362116"/>
    </source>
</evidence>
<dbReference type="InterPro" id="IPR037925">
    <property type="entry name" value="FlgE/F/G-like"/>
</dbReference>
<comment type="caution">
    <text evidence="6">The sequence shown here is derived from an EMBL/GenBank/DDBJ whole genome shotgun (WGS) entry which is preliminary data.</text>
</comment>
<dbReference type="GO" id="GO:0009425">
    <property type="term" value="C:bacterial-type flagellum basal body"/>
    <property type="evidence" value="ECO:0007669"/>
    <property type="project" value="UniProtKB-SubCell"/>
</dbReference>
<dbReference type="GO" id="GO:0071978">
    <property type="term" value="P:bacterial-type flagellum-dependent swarming motility"/>
    <property type="evidence" value="ECO:0007669"/>
    <property type="project" value="TreeGrafter"/>
</dbReference>
<dbReference type="InterPro" id="IPR010930">
    <property type="entry name" value="Flg_bb/hook_C_dom"/>
</dbReference>
<name>A0A1W9HRK0_9HYPH</name>
<dbReference type="Pfam" id="PF06429">
    <property type="entry name" value="Flg_bbr_C"/>
    <property type="match status" value="1"/>
</dbReference>
<proteinExistence type="inferred from homology"/>
<gene>
    <name evidence="6" type="ORF">A4S15_01300</name>
</gene>
<dbReference type="Proteomes" id="UP000192872">
    <property type="component" value="Unassembled WGS sequence"/>
</dbReference>
<dbReference type="NCBIfam" id="TIGR03506">
    <property type="entry name" value="FlgEFG_subfam"/>
    <property type="match status" value="1"/>
</dbReference>
<reference evidence="6 7" key="1">
    <citation type="journal article" date="2017" name="Water Res.">
        <title>Comammox in drinking water systems.</title>
        <authorList>
            <person name="Wang Y."/>
            <person name="Ma L."/>
            <person name="Mao Y."/>
            <person name="Jiang X."/>
            <person name="Xia Y."/>
            <person name="Yu K."/>
            <person name="Li B."/>
            <person name="Zhang T."/>
        </authorList>
    </citation>
    <scope>NUCLEOTIDE SEQUENCE [LARGE SCALE GENOMIC DNA]</scope>
    <source>
        <strain evidence="6">SG_bin8</strain>
    </source>
</reference>
<keyword evidence="3 4" id="KW-0975">Bacterial flagellum</keyword>
<evidence type="ECO:0000259" key="5">
    <source>
        <dbReference type="Pfam" id="PF06429"/>
    </source>
</evidence>
<accession>A0A1W9HRK0</accession>
<evidence type="ECO:0000256" key="1">
    <source>
        <dbReference type="ARBA" id="ARBA00004117"/>
    </source>
</evidence>
<evidence type="ECO:0000256" key="3">
    <source>
        <dbReference type="ARBA" id="ARBA00023143"/>
    </source>
</evidence>
<comment type="similarity">
    <text evidence="2 4">Belongs to the flagella basal body rod proteins family.</text>
</comment>
<sequence length="468" mass="48761">MGIFDALTTSVAGIQSQAFAIENISGNIANSQTTGFKRVDTAFIDLVADGAPTRQAAGSVLAYSRSTNQLQGGVTGNSIGTNLAISGRGLFIVDSSSGSSDGRPTFTGVDRYSRRGDFNLDQFGFLRNGAGNYLKGIPTDPVTGNRTGSTPQVLQITSDFQAAQATTEINYRANLASTPRTTAFVNGEAGGELLNASNDYSATGPFQSGDPRPAPLGGGTVNAGDNTFFLNHSIDGGGLTLFNNQGAQIPLTLRWAKTSNTSGAETWNLFYQTGQIVNGQPPTTPIWQNVGTNYTFNTSGQLSPPVNSISLGSITVGGQTLGGVTLRHGEAGLTQFQDSNGNVQQTQIDQNGFSAGQLSSVAIGDGGGVIGTYTNGRTQKLADVVLANFNNPDALQRSDGNTFQSTGESGVPIISNGTNIVGSSLEGSNVDIAEEFSKLIITQQAYTANTRVITTVNQLLQEVTNLIR</sequence>
<dbReference type="PANTHER" id="PTHR30435:SF1">
    <property type="entry name" value="FLAGELLAR HOOK PROTEIN FLGE"/>
    <property type="match status" value="1"/>
</dbReference>
<dbReference type="EMBL" id="LWDL01000027">
    <property type="protein sequence ID" value="OQW50090.1"/>
    <property type="molecule type" value="Genomic_DNA"/>
</dbReference>
<comment type="function">
    <text evidence="4">A flexible structure which links the flagellar filament to the drive apparatus in the basal body.</text>
</comment>
<evidence type="ECO:0000313" key="6">
    <source>
        <dbReference type="EMBL" id="OQW50090.1"/>
    </source>
</evidence>
<dbReference type="SUPFAM" id="SSF117143">
    <property type="entry name" value="Flagellar hook protein flgE"/>
    <property type="match status" value="1"/>
</dbReference>
<dbReference type="PANTHER" id="PTHR30435">
    <property type="entry name" value="FLAGELLAR PROTEIN"/>
    <property type="match status" value="1"/>
</dbReference>
<dbReference type="RefSeq" id="WP_376801105.1">
    <property type="nucleotide sequence ID" value="NZ_DBNB01000006.1"/>
</dbReference>
<dbReference type="GO" id="GO:0009424">
    <property type="term" value="C:bacterial-type flagellum hook"/>
    <property type="evidence" value="ECO:0007669"/>
    <property type="project" value="TreeGrafter"/>
</dbReference>
<feature type="domain" description="Flagellar basal-body/hook protein C-terminal" evidence="5">
    <location>
        <begin position="424"/>
        <end position="466"/>
    </location>
</feature>
<dbReference type="STRING" id="1827387.A4S15_01300"/>
<organism evidence="6 7">
    <name type="scientific">Candidatus Raskinella chloraquaticus</name>
    <dbReference type="NCBI Taxonomy" id="1951219"/>
    <lineage>
        <taxon>Bacteria</taxon>
        <taxon>Pseudomonadati</taxon>
        <taxon>Pseudomonadota</taxon>
        <taxon>Alphaproteobacteria</taxon>
        <taxon>Hyphomicrobiales</taxon>
        <taxon>Phreatobacteraceae</taxon>
        <taxon>Candidatus Raskinella</taxon>
    </lineage>
</organism>
<dbReference type="GO" id="GO:0005829">
    <property type="term" value="C:cytosol"/>
    <property type="evidence" value="ECO:0007669"/>
    <property type="project" value="TreeGrafter"/>
</dbReference>
<evidence type="ECO:0000256" key="2">
    <source>
        <dbReference type="ARBA" id="ARBA00009677"/>
    </source>
</evidence>
<dbReference type="InterPro" id="IPR020013">
    <property type="entry name" value="Flagellar_FlgE/F/G"/>
</dbReference>
<protein>
    <recommendedName>
        <fullName evidence="4">Flagellar hook protein FlgE</fullName>
    </recommendedName>
</protein>
<evidence type="ECO:0000313" key="7">
    <source>
        <dbReference type="Proteomes" id="UP000192872"/>
    </source>
</evidence>
<dbReference type="AlphaFoldDB" id="A0A1W9HRK0"/>